<evidence type="ECO:0000313" key="2">
    <source>
        <dbReference type="EMBL" id="RPB10054.1"/>
    </source>
</evidence>
<dbReference type="InParanoid" id="A0A3N4KHM2"/>
<dbReference type="AlphaFoldDB" id="A0A3N4KHM2"/>
<feature type="signal peptide" evidence="1">
    <location>
        <begin position="1"/>
        <end position="23"/>
    </location>
</feature>
<proteinExistence type="predicted"/>
<sequence length="262" mass="27916">MLFSYYTQLLAASTAMLIGGALATSDYHPVPTSTEVTTTITTTVRTTVTSTSTTIATSTRGVPCPTGEAGVMNFDDLETDGVSALPLEYQDFKFSGSAGWQYFSNVSYPANSTELRSIGSAPNAILSRSYGLVSFGSEDRGFSFDLTSVSFFAFTAKEATTANTTQTLLVEIGVTRADTSTDVYYLHTQNGALNATAAAEKVELAHIGDFEDLVDVSVAVWQSFDNSTREGNPAAFVLDDIAYVKRPECASEEEADVDAPVV</sequence>
<accession>A0A3N4KHM2</accession>
<evidence type="ECO:0008006" key="4">
    <source>
        <dbReference type="Google" id="ProtNLM"/>
    </source>
</evidence>
<name>A0A3N4KHM2_9PEZI</name>
<protein>
    <recommendedName>
        <fullName evidence="4">Concanavalin A-like lectin/glucanase</fullName>
    </recommendedName>
</protein>
<evidence type="ECO:0000313" key="3">
    <source>
        <dbReference type="Proteomes" id="UP000277580"/>
    </source>
</evidence>
<dbReference type="OrthoDB" id="10316922at2759"/>
<dbReference type="Proteomes" id="UP000277580">
    <property type="component" value="Unassembled WGS sequence"/>
</dbReference>
<keyword evidence="1" id="KW-0732">Signal</keyword>
<gene>
    <name evidence="2" type="ORF">P167DRAFT_566894</name>
</gene>
<evidence type="ECO:0000256" key="1">
    <source>
        <dbReference type="SAM" id="SignalP"/>
    </source>
</evidence>
<organism evidence="2 3">
    <name type="scientific">Morchella conica CCBAS932</name>
    <dbReference type="NCBI Taxonomy" id="1392247"/>
    <lineage>
        <taxon>Eukaryota</taxon>
        <taxon>Fungi</taxon>
        <taxon>Dikarya</taxon>
        <taxon>Ascomycota</taxon>
        <taxon>Pezizomycotina</taxon>
        <taxon>Pezizomycetes</taxon>
        <taxon>Pezizales</taxon>
        <taxon>Morchellaceae</taxon>
        <taxon>Morchella</taxon>
    </lineage>
</organism>
<dbReference type="EMBL" id="ML119146">
    <property type="protein sequence ID" value="RPB10054.1"/>
    <property type="molecule type" value="Genomic_DNA"/>
</dbReference>
<feature type="chain" id="PRO_5018173701" description="Concanavalin A-like lectin/glucanase" evidence="1">
    <location>
        <begin position="24"/>
        <end position="262"/>
    </location>
</feature>
<reference evidence="2 3" key="1">
    <citation type="journal article" date="2018" name="Nat. Ecol. Evol.">
        <title>Pezizomycetes genomes reveal the molecular basis of ectomycorrhizal truffle lifestyle.</title>
        <authorList>
            <person name="Murat C."/>
            <person name="Payen T."/>
            <person name="Noel B."/>
            <person name="Kuo A."/>
            <person name="Morin E."/>
            <person name="Chen J."/>
            <person name="Kohler A."/>
            <person name="Krizsan K."/>
            <person name="Balestrini R."/>
            <person name="Da Silva C."/>
            <person name="Montanini B."/>
            <person name="Hainaut M."/>
            <person name="Levati E."/>
            <person name="Barry K.W."/>
            <person name="Belfiori B."/>
            <person name="Cichocki N."/>
            <person name="Clum A."/>
            <person name="Dockter R.B."/>
            <person name="Fauchery L."/>
            <person name="Guy J."/>
            <person name="Iotti M."/>
            <person name="Le Tacon F."/>
            <person name="Lindquist E.A."/>
            <person name="Lipzen A."/>
            <person name="Malagnac F."/>
            <person name="Mello A."/>
            <person name="Molinier V."/>
            <person name="Miyauchi S."/>
            <person name="Poulain J."/>
            <person name="Riccioni C."/>
            <person name="Rubini A."/>
            <person name="Sitrit Y."/>
            <person name="Splivallo R."/>
            <person name="Traeger S."/>
            <person name="Wang M."/>
            <person name="Zifcakova L."/>
            <person name="Wipf D."/>
            <person name="Zambonelli A."/>
            <person name="Paolocci F."/>
            <person name="Nowrousian M."/>
            <person name="Ottonello S."/>
            <person name="Baldrian P."/>
            <person name="Spatafora J.W."/>
            <person name="Henrissat B."/>
            <person name="Nagy L.G."/>
            <person name="Aury J.M."/>
            <person name="Wincker P."/>
            <person name="Grigoriev I.V."/>
            <person name="Bonfante P."/>
            <person name="Martin F.M."/>
        </authorList>
    </citation>
    <scope>NUCLEOTIDE SEQUENCE [LARGE SCALE GENOMIC DNA]</scope>
    <source>
        <strain evidence="2 3">CCBAS932</strain>
    </source>
</reference>
<keyword evidence="3" id="KW-1185">Reference proteome</keyword>